<sequence>MDPKKCPMPSQDPNVRNKNFKEVALGYTAEMAVNEAKRCLQCKKPACRTGCPVQIDIPAFIAEVAKGDFEAAYQVIAKSSALPAVCGRVCPQENQCEGKCVRSIKGEPVGIGRLERFVADWHRENVHRPGC</sequence>
<dbReference type="InterPro" id="IPR009051">
    <property type="entry name" value="Helical_ferredxn"/>
</dbReference>
<comment type="caution">
    <text evidence="2">The sequence shown here is derived from an EMBL/GenBank/DDBJ whole genome shotgun (WGS) entry which is preliminary data.</text>
</comment>
<dbReference type="PANTHER" id="PTHR42783:SF3">
    <property type="entry name" value="GLUTAMATE SYNTHASE [NADPH] SMALL CHAIN-RELATED"/>
    <property type="match status" value="1"/>
</dbReference>
<dbReference type="InterPro" id="IPR028261">
    <property type="entry name" value="DPD_II"/>
</dbReference>
<organism evidence="2">
    <name type="scientific">human gut metagenome</name>
    <dbReference type="NCBI Taxonomy" id="408170"/>
    <lineage>
        <taxon>unclassified sequences</taxon>
        <taxon>metagenomes</taxon>
        <taxon>organismal metagenomes</taxon>
    </lineage>
</organism>
<reference evidence="2" key="1">
    <citation type="journal article" date="2013" name="Environ. Microbiol.">
        <title>Microbiota from the distal guts of lean and obese adolescents exhibit partial functional redundancy besides clear differences in community structure.</title>
        <authorList>
            <person name="Ferrer M."/>
            <person name="Ruiz A."/>
            <person name="Lanza F."/>
            <person name="Haange S.B."/>
            <person name="Oberbach A."/>
            <person name="Till H."/>
            <person name="Bargiela R."/>
            <person name="Campoy C."/>
            <person name="Segura M.T."/>
            <person name="Richter M."/>
            <person name="von Bergen M."/>
            <person name="Seifert J."/>
            <person name="Suarez A."/>
        </authorList>
    </citation>
    <scope>NUCLEOTIDE SEQUENCE</scope>
</reference>
<name>K1RVC9_9ZZZZ</name>
<dbReference type="Gene3D" id="1.10.1060.10">
    <property type="entry name" value="Alpha-helical ferredoxin"/>
    <property type="match status" value="1"/>
</dbReference>
<dbReference type="AlphaFoldDB" id="K1RVC9"/>
<evidence type="ECO:0000313" key="2">
    <source>
        <dbReference type="EMBL" id="EKC49323.1"/>
    </source>
</evidence>
<dbReference type="PANTHER" id="PTHR42783">
    <property type="entry name" value="GLUTAMATE SYNTHASE [NADPH] SMALL CHAIN"/>
    <property type="match status" value="1"/>
</dbReference>
<accession>K1RVC9</accession>
<dbReference type="SUPFAM" id="SSF46548">
    <property type="entry name" value="alpha-helical ferredoxin"/>
    <property type="match status" value="1"/>
</dbReference>
<protein>
    <submittedName>
        <fullName evidence="2">Glutamate synthase (NADPH), homotetrameric</fullName>
    </submittedName>
</protein>
<feature type="domain" description="Dihydroprymidine dehydrogenase" evidence="1">
    <location>
        <begin position="16"/>
        <end position="125"/>
    </location>
</feature>
<proteinExistence type="predicted"/>
<gene>
    <name evidence="2" type="ORF">OBE_14701</name>
</gene>
<evidence type="ECO:0000259" key="1">
    <source>
        <dbReference type="Pfam" id="PF14691"/>
    </source>
</evidence>
<dbReference type="EMBL" id="AJWZ01010135">
    <property type="protein sequence ID" value="EKC49323.1"/>
    <property type="molecule type" value="Genomic_DNA"/>
</dbReference>
<dbReference type="Pfam" id="PF14691">
    <property type="entry name" value="Fer4_20"/>
    <property type="match status" value="1"/>
</dbReference>
<dbReference type="GO" id="GO:0051536">
    <property type="term" value="F:iron-sulfur cluster binding"/>
    <property type="evidence" value="ECO:0007669"/>
    <property type="project" value="InterPro"/>
</dbReference>